<organism evidence="1 2">
    <name type="scientific">Oceanisphaera sediminis</name>
    <dbReference type="NCBI Taxonomy" id="981381"/>
    <lineage>
        <taxon>Bacteria</taxon>
        <taxon>Pseudomonadati</taxon>
        <taxon>Pseudomonadota</taxon>
        <taxon>Gammaproteobacteria</taxon>
        <taxon>Aeromonadales</taxon>
        <taxon>Aeromonadaceae</taxon>
        <taxon>Oceanisphaera</taxon>
    </lineage>
</organism>
<sequence length="68" mass="7559">MRNKARPNGFVARCQCGVCVGALDANRTEQNDMGKLLGKWLFDGCTVEPLFGHRNEVTISNCRCKEAQ</sequence>
<accession>A0ABP7EM95</accession>
<evidence type="ECO:0000313" key="1">
    <source>
        <dbReference type="EMBL" id="GAA3721349.1"/>
    </source>
</evidence>
<gene>
    <name evidence="1" type="ORF">GCM10022421_32460</name>
</gene>
<name>A0ABP7EM95_9GAMM</name>
<dbReference type="Proteomes" id="UP001501479">
    <property type="component" value="Unassembled WGS sequence"/>
</dbReference>
<reference evidence="2" key="1">
    <citation type="journal article" date="2019" name="Int. J. Syst. Evol. Microbiol.">
        <title>The Global Catalogue of Microorganisms (GCM) 10K type strain sequencing project: providing services to taxonomists for standard genome sequencing and annotation.</title>
        <authorList>
            <consortium name="The Broad Institute Genomics Platform"/>
            <consortium name="The Broad Institute Genome Sequencing Center for Infectious Disease"/>
            <person name="Wu L."/>
            <person name="Ma J."/>
        </authorList>
    </citation>
    <scope>NUCLEOTIDE SEQUENCE [LARGE SCALE GENOMIC DNA]</scope>
    <source>
        <strain evidence="2">JCM 17329</strain>
    </source>
</reference>
<dbReference type="EMBL" id="BAABDS010000046">
    <property type="protein sequence ID" value="GAA3721349.1"/>
    <property type="molecule type" value="Genomic_DNA"/>
</dbReference>
<protein>
    <submittedName>
        <fullName evidence="1">Uncharacterized protein</fullName>
    </submittedName>
</protein>
<keyword evidence="2" id="KW-1185">Reference proteome</keyword>
<comment type="caution">
    <text evidence="1">The sequence shown here is derived from an EMBL/GenBank/DDBJ whole genome shotgun (WGS) entry which is preliminary data.</text>
</comment>
<evidence type="ECO:0000313" key="2">
    <source>
        <dbReference type="Proteomes" id="UP001501479"/>
    </source>
</evidence>
<proteinExistence type="predicted"/>